<dbReference type="AlphaFoldDB" id="F2RKX6"/>
<dbReference type="EMBL" id="FR845719">
    <property type="protein sequence ID" value="CCA55365.1"/>
    <property type="molecule type" value="Genomic_DNA"/>
</dbReference>
<dbReference type="Proteomes" id="UP000006854">
    <property type="component" value="Chromosome"/>
</dbReference>
<evidence type="ECO:0000313" key="2">
    <source>
        <dbReference type="Proteomes" id="UP000006854"/>
    </source>
</evidence>
<reference evidence="1 2" key="1">
    <citation type="journal article" date="2011" name="BMC Genomics">
        <title>Genome-wide analysis of the role of GlnR in Streptomyces venezuelae provides new insights into global nitrogen regulation in actinomycetes.</title>
        <authorList>
            <person name="Pullan S.T."/>
            <person name="Bibb M.J."/>
            <person name="Merrick M."/>
        </authorList>
    </citation>
    <scope>NUCLEOTIDE SEQUENCE [LARGE SCALE GENOMIC DNA]</scope>
    <source>
        <strain evidence="1">ATCC 10712</strain>
    </source>
</reference>
<dbReference type="KEGG" id="sve:SVEN_2079"/>
<sequence>MTYFDNPGMPTPNERGTYCPHGVLVMGPISDNVFMVVDPWPCPKPGCTRERFERFMDEANAELAAAESAS</sequence>
<proteinExistence type="predicted"/>
<evidence type="ECO:0000313" key="1">
    <source>
        <dbReference type="EMBL" id="CCA55365.1"/>
    </source>
</evidence>
<dbReference type="STRING" id="953739.SVEN_2079"/>
<name>F2RKX6_STRVP</name>
<keyword evidence="2" id="KW-1185">Reference proteome</keyword>
<gene>
    <name evidence="1" type="ordered locus">SVEN_2079</name>
</gene>
<protein>
    <submittedName>
        <fullName evidence="1">Uncharacterized protein</fullName>
    </submittedName>
</protein>
<dbReference type="HOGENOM" id="CLU_2756307_0_0_11"/>
<dbReference type="PATRIC" id="fig|953739.5.peg.4237"/>
<accession>F2RKX6</accession>
<organism evidence="1 2">
    <name type="scientific">Streptomyces venezuelae (strain ATCC 10712 / CBS 650.69 / DSM 40230 / JCM 4526 / NBRC 13096 / PD 04745)</name>
    <dbReference type="NCBI Taxonomy" id="953739"/>
    <lineage>
        <taxon>Bacteria</taxon>
        <taxon>Bacillati</taxon>
        <taxon>Actinomycetota</taxon>
        <taxon>Actinomycetes</taxon>
        <taxon>Kitasatosporales</taxon>
        <taxon>Streptomycetaceae</taxon>
        <taxon>Streptomyces</taxon>
    </lineage>
</organism>